<organism evidence="1 2">
    <name type="scientific">Flavobacterium anhuiense</name>
    <dbReference type="NCBI Taxonomy" id="459526"/>
    <lineage>
        <taxon>Bacteria</taxon>
        <taxon>Pseudomonadati</taxon>
        <taxon>Bacteroidota</taxon>
        <taxon>Flavobacteriia</taxon>
        <taxon>Flavobacteriales</taxon>
        <taxon>Flavobacteriaceae</taxon>
        <taxon>Flavobacterium</taxon>
    </lineage>
</organism>
<dbReference type="Proteomes" id="UP000290433">
    <property type="component" value="Unassembled WGS sequence"/>
</dbReference>
<evidence type="ECO:0000313" key="1">
    <source>
        <dbReference type="EMBL" id="RYJ39196.1"/>
    </source>
</evidence>
<dbReference type="EMBL" id="JUIV01000004">
    <property type="protein sequence ID" value="RYJ39196.1"/>
    <property type="molecule type" value="Genomic_DNA"/>
</dbReference>
<gene>
    <name evidence="1" type="ORF">NU08_1504</name>
</gene>
<proteinExistence type="predicted"/>
<evidence type="ECO:0000313" key="2">
    <source>
        <dbReference type="Proteomes" id="UP000290433"/>
    </source>
</evidence>
<protein>
    <submittedName>
        <fullName evidence="1">Uncharacterized protein</fullName>
    </submittedName>
</protein>
<accession>A0A444W0F4</accession>
<dbReference type="AlphaFoldDB" id="A0A444W0F4"/>
<reference evidence="1 2" key="1">
    <citation type="submission" date="2014-12" db="EMBL/GenBank/DDBJ databases">
        <title>Genome sequence of Flavobacterium anhuiense RCM74.</title>
        <authorList>
            <person name="Kim J.F."/>
            <person name="Song J.Y."/>
            <person name="Kwak M.-J."/>
            <person name="Lee S.-W."/>
        </authorList>
    </citation>
    <scope>NUCLEOTIDE SEQUENCE [LARGE SCALE GENOMIC DNA]</scope>
    <source>
        <strain evidence="1 2">RCM74</strain>
    </source>
</reference>
<comment type="caution">
    <text evidence="1">The sequence shown here is derived from an EMBL/GenBank/DDBJ whole genome shotgun (WGS) entry which is preliminary data.</text>
</comment>
<sequence>MQNHQSIINHNENQSILFSVKISFNWNFILPNPTWIFSGGKKFSFI</sequence>
<name>A0A444W0F4_9FLAO</name>